<dbReference type="EMBL" id="JAEEGC010000007">
    <property type="protein sequence ID" value="MBV7271660.1"/>
    <property type="molecule type" value="Genomic_DNA"/>
</dbReference>
<dbReference type="AlphaFoldDB" id="A0A949TUJ3"/>
<gene>
    <name evidence="2" type="ORF">I6U48_01870</name>
</gene>
<accession>A0A949TUJ3</accession>
<organism evidence="2 3">
    <name type="scientific">Clostridium thailandense</name>
    <dbReference type="NCBI Taxonomy" id="2794346"/>
    <lineage>
        <taxon>Bacteria</taxon>
        <taxon>Bacillati</taxon>
        <taxon>Bacillota</taxon>
        <taxon>Clostridia</taxon>
        <taxon>Eubacteriales</taxon>
        <taxon>Clostridiaceae</taxon>
        <taxon>Clostridium</taxon>
    </lineage>
</organism>
<evidence type="ECO:0000313" key="3">
    <source>
        <dbReference type="Proteomes" id="UP000694308"/>
    </source>
</evidence>
<sequence>MLAKLTFDGKEVFTEETVIGMVLWLVFIPIRLFVLPWLEIIVPSKINLNIPDYIGISALYIFTGFFLAKAVTLLFRKKQKIYQESYLSLVIYIIVIVVK</sequence>
<keyword evidence="1" id="KW-1133">Transmembrane helix</keyword>
<proteinExistence type="predicted"/>
<keyword evidence="1" id="KW-0812">Transmembrane</keyword>
<reference evidence="2" key="1">
    <citation type="submission" date="2020-12" db="EMBL/GenBank/DDBJ databases">
        <title>Clostridium thailandense sp. nov., a novel acetogenic bacterium isolated from peat land soil in Thailand.</title>
        <authorList>
            <person name="Chaikitkaew S."/>
            <person name="Birkeland N.K."/>
        </authorList>
    </citation>
    <scope>NUCLEOTIDE SEQUENCE</scope>
    <source>
        <strain evidence="2">PL3</strain>
    </source>
</reference>
<keyword evidence="1" id="KW-0472">Membrane</keyword>
<dbReference type="RefSeq" id="WP_218318694.1">
    <property type="nucleotide sequence ID" value="NZ_JAEEGC010000007.1"/>
</dbReference>
<dbReference type="Proteomes" id="UP000694308">
    <property type="component" value="Unassembled WGS sequence"/>
</dbReference>
<evidence type="ECO:0000256" key="1">
    <source>
        <dbReference type="SAM" id="Phobius"/>
    </source>
</evidence>
<feature type="transmembrane region" description="Helical" evidence="1">
    <location>
        <begin position="53"/>
        <end position="75"/>
    </location>
</feature>
<protein>
    <submittedName>
        <fullName evidence="2">Uncharacterized protein</fullName>
    </submittedName>
</protein>
<feature type="transmembrane region" description="Helical" evidence="1">
    <location>
        <begin position="20"/>
        <end position="41"/>
    </location>
</feature>
<evidence type="ECO:0000313" key="2">
    <source>
        <dbReference type="EMBL" id="MBV7271660.1"/>
    </source>
</evidence>
<keyword evidence="3" id="KW-1185">Reference proteome</keyword>
<comment type="caution">
    <text evidence="2">The sequence shown here is derived from an EMBL/GenBank/DDBJ whole genome shotgun (WGS) entry which is preliminary data.</text>
</comment>
<name>A0A949TUJ3_9CLOT</name>